<protein>
    <submittedName>
        <fullName evidence="2">Type VI secretion system protein VasI</fullName>
    </submittedName>
</protein>
<dbReference type="NCBIfam" id="TIGR03360">
    <property type="entry name" value="VI_minor_1"/>
    <property type="match status" value="1"/>
</dbReference>
<gene>
    <name evidence="2" type="ORF">SAMN02745723_10228</name>
</gene>
<evidence type="ECO:0000313" key="3">
    <source>
        <dbReference type="Proteomes" id="UP000226420"/>
    </source>
</evidence>
<dbReference type="Proteomes" id="UP000226420">
    <property type="component" value="Unassembled WGS sequence"/>
</dbReference>
<evidence type="ECO:0000256" key="1">
    <source>
        <dbReference type="SAM" id="SignalP"/>
    </source>
</evidence>
<dbReference type="RefSeq" id="WP_047780361.1">
    <property type="nucleotide sequence ID" value="NZ_FOLW01000002.1"/>
</dbReference>
<sequence length="228" mass="25071">MLNIGVALRQRLLPALLLAGSVSVSAEPQIADKSGLEQALIQCRSEPSALLRLACYDNLFKTTEANVSQPAVMKRSDTVQKALLLEKQRPEHSTEFLTEQADGELSPEVIISTPALGIRPPRPVLIFSCQDNITRMQIAFFNPLSNDKSSTITLKTNTGTTFRSHWFVRDNGLLLESSRGLPGISEIQRLLNAETLTIESENKALNGISFQISGLSKAISPLRQACRW</sequence>
<name>A0AAJ4W8P2_9GAMM</name>
<proteinExistence type="predicted"/>
<dbReference type="Pfam" id="PF11319">
    <property type="entry name" value="VasI"/>
    <property type="match status" value="1"/>
</dbReference>
<dbReference type="EMBL" id="FOLW01000002">
    <property type="protein sequence ID" value="SFC30922.1"/>
    <property type="molecule type" value="Genomic_DNA"/>
</dbReference>
<dbReference type="InterPro" id="IPR017738">
    <property type="entry name" value="T6SS-assoc_VCA0118"/>
</dbReference>
<evidence type="ECO:0000313" key="2">
    <source>
        <dbReference type="EMBL" id="SFC30922.1"/>
    </source>
</evidence>
<feature type="signal peptide" evidence="1">
    <location>
        <begin position="1"/>
        <end position="26"/>
    </location>
</feature>
<organism evidence="2 3">
    <name type="scientific">Pragia fontium DSM 5563 = ATCC 49100</name>
    <dbReference type="NCBI Taxonomy" id="1122977"/>
    <lineage>
        <taxon>Bacteria</taxon>
        <taxon>Pseudomonadati</taxon>
        <taxon>Pseudomonadota</taxon>
        <taxon>Gammaproteobacteria</taxon>
        <taxon>Enterobacterales</taxon>
        <taxon>Budviciaceae</taxon>
        <taxon>Pragia</taxon>
    </lineage>
</organism>
<comment type="caution">
    <text evidence="2">The sequence shown here is derived from an EMBL/GenBank/DDBJ whole genome shotgun (WGS) entry which is preliminary data.</text>
</comment>
<dbReference type="AlphaFoldDB" id="A0AAJ4W8P2"/>
<keyword evidence="1" id="KW-0732">Signal</keyword>
<reference evidence="2 3" key="1">
    <citation type="submission" date="2016-10" db="EMBL/GenBank/DDBJ databases">
        <authorList>
            <person name="Varghese N."/>
            <person name="Submissions S."/>
        </authorList>
    </citation>
    <scope>NUCLEOTIDE SEQUENCE [LARGE SCALE GENOMIC DNA]</scope>
    <source>
        <strain evidence="2 3">DSM 5563</strain>
    </source>
</reference>
<feature type="chain" id="PRO_5042586636" evidence="1">
    <location>
        <begin position="27"/>
        <end position="228"/>
    </location>
</feature>
<accession>A0AAJ4W8P2</accession>